<dbReference type="OrthoDB" id="1522859at2"/>
<dbReference type="STRING" id="746697.Aeqsu_0882"/>
<dbReference type="Pfam" id="PF03544">
    <property type="entry name" value="TonB_C"/>
    <property type="match status" value="1"/>
</dbReference>
<name>I3YTR7_AEQSU</name>
<keyword evidence="1" id="KW-0812">Transmembrane</keyword>
<feature type="transmembrane region" description="Helical" evidence="1">
    <location>
        <begin position="26"/>
        <end position="43"/>
    </location>
</feature>
<protein>
    <submittedName>
        <fullName evidence="3">Gram-negative bacterial tonB protein</fullName>
    </submittedName>
</protein>
<evidence type="ECO:0000259" key="2">
    <source>
        <dbReference type="Pfam" id="PF03544"/>
    </source>
</evidence>
<dbReference type="InterPro" id="IPR037682">
    <property type="entry name" value="TonB_C"/>
</dbReference>
<dbReference type="eggNOG" id="COG0810">
    <property type="taxonomic scope" value="Bacteria"/>
</dbReference>
<evidence type="ECO:0000313" key="3">
    <source>
        <dbReference type="EMBL" id="AFL80385.1"/>
    </source>
</evidence>
<dbReference type="GO" id="GO:0055085">
    <property type="term" value="P:transmembrane transport"/>
    <property type="evidence" value="ECO:0007669"/>
    <property type="project" value="InterPro"/>
</dbReference>
<evidence type="ECO:0000256" key="1">
    <source>
        <dbReference type="SAM" id="Phobius"/>
    </source>
</evidence>
<dbReference type="AlphaFoldDB" id="I3YTR7"/>
<gene>
    <name evidence="3" type="ordered locus">Aeqsu_0882</name>
</gene>
<dbReference type="EMBL" id="CP003280">
    <property type="protein sequence ID" value="AFL80385.1"/>
    <property type="molecule type" value="Genomic_DNA"/>
</dbReference>
<proteinExistence type="predicted"/>
<keyword evidence="1" id="KW-0472">Membrane</keyword>
<reference evidence="3 4" key="1">
    <citation type="submission" date="2012-06" db="EMBL/GenBank/DDBJ databases">
        <title>The complete genome of Aequorivita sublithincola DSM 14238.</title>
        <authorList>
            <consortium name="US DOE Joint Genome Institute (JGI-PGF)"/>
            <person name="Lucas S."/>
            <person name="Copeland A."/>
            <person name="Lapidus A."/>
            <person name="Goodwin L."/>
            <person name="Pitluck S."/>
            <person name="Peters L."/>
            <person name="Munk A.C.C."/>
            <person name="Kyrpides N."/>
            <person name="Mavromatis K."/>
            <person name="Pagani I."/>
            <person name="Ivanova N."/>
            <person name="Ovchinnikova G."/>
            <person name="Zeytun A."/>
            <person name="Detter J.C."/>
            <person name="Han C."/>
            <person name="Land M."/>
            <person name="Hauser L."/>
            <person name="Markowitz V."/>
            <person name="Cheng J.-F."/>
            <person name="Hugenholtz P."/>
            <person name="Woyke T."/>
            <person name="Wu D."/>
            <person name="Tindall B."/>
            <person name="Faehnrich R."/>
            <person name="Brambilla E."/>
            <person name="Klenk H.-P."/>
            <person name="Eisen J.A."/>
        </authorList>
    </citation>
    <scope>NUCLEOTIDE SEQUENCE [LARGE SCALE GENOMIC DNA]</scope>
    <source>
        <strain evidence="4">DSM 14238 / LMG 21431 / ACAM 643 / 9-3</strain>
    </source>
</reference>
<dbReference type="KEGG" id="asl:Aeqsu_0882"/>
<keyword evidence="4" id="KW-1185">Reference proteome</keyword>
<dbReference type="Gene3D" id="3.30.1150.10">
    <property type="match status" value="1"/>
</dbReference>
<accession>I3YTR7</accession>
<sequence length="259" mass="29496">MKTTENDYQNKRDVKKAINIKWNSRLFFQIGVIVSLLLVFFLMQTDFEMRVAEYKPDTSQGLEEPPMMNYEIYVDTPKPIEKQNTVVQKKVPIQRVIQSNTFDVKPNTAPDVETPIATTDVQVNEAPVTPVITTTIPEDTKPKNIMNVEFVPVFPGCESLGTNAEKVECMSSKISSFVNKKFRKEVLENLKPNETYRIYVNFKIDSNGFVTEVAANAHNENLKKEAQRVISDLPTMKPGKQGDKNVDVLYTVPIVFKIQ</sequence>
<dbReference type="SUPFAM" id="SSF74653">
    <property type="entry name" value="TolA/TonB C-terminal domain"/>
    <property type="match status" value="1"/>
</dbReference>
<dbReference type="HOGENOM" id="CLU_065795_1_1_10"/>
<organism evidence="3 4">
    <name type="scientific">Aequorivita sublithincola (strain DSM 14238 / LMG 21431 / ACAM 643 / 9-3)</name>
    <dbReference type="NCBI Taxonomy" id="746697"/>
    <lineage>
        <taxon>Bacteria</taxon>
        <taxon>Pseudomonadati</taxon>
        <taxon>Bacteroidota</taxon>
        <taxon>Flavobacteriia</taxon>
        <taxon>Flavobacteriales</taxon>
        <taxon>Flavobacteriaceae</taxon>
        <taxon>Aequorivita</taxon>
    </lineage>
</organism>
<feature type="domain" description="TonB C-terminal" evidence="2">
    <location>
        <begin position="198"/>
        <end position="258"/>
    </location>
</feature>
<dbReference type="RefSeq" id="WP_014781643.1">
    <property type="nucleotide sequence ID" value="NC_018013.1"/>
</dbReference>
<evidence type="ECO:0000313" key="4">
    <source>
        <dbReference type="Proteomes" id="UP000006049"/>
    </source>
</evidence>
<dbReference type="Proteomes" id="UP000006049">
    <property type="component" value="Chromosome"/>
</dbReference>
<keyword evidence="1" id="KW-1133">Transmembrane helix</keyword>